<dbReference type="NCBIfam" id="TIGR01489">
    <property type="entry name" value="DKMTPPase-SF"/>
    <property type="match status" value="1"/>
</dbReference>
<accession>A0A077WE86</accession>
<organism evidence="8">
    <name type="scientific">Lichtheimia ramosa</name>
    <dbReference type="NCBI Taxonomy" id="688394"/>
    <lineage>
        <taxon>Eukaryota</taxon>
        <taxon>Fungi</taxon>
        <taxon>Fungi incertae sedis</taxon>
        <taxon>Mucoromycota</taxon>
        <taxon>Mucoromycotina</taxon>
        <taxon>Mucoromycetes</taxon>
        <taxon>Mucorales</taxon>
        <taxon>Lichtheimiaceae</taxon>
        <taxon>Lichtheimia</taxon>
    </lineage>
</organism>
<dbReference type="InterPro" id="IPR006384">
    <property type="entry name" value="HAD_hydro_PyrdxlP_Pase-like"/>
</dbReference>
<dbReference type="OrthoDB" id="10267182at2759"/>
<evidence type="ECO:0000256" key="5">
    <source>
        <dbReference type="PIRSR" id="PIRSR031051-1"/>
    </source>
</evidence>
<dbReference type="SUPFAM" id="SSF56784">
    <property type="entry name" value="HAD-like"/>
    <property type="match status" value="1"/>
</dbReference>
<evidence type="ECO:0000256" key="2">
    <source>
        <dbReference type="ARBA" id="ARBA00022723"/>
    </source>
</evidence>
<keyword evidence="2 7" id="KW-0479">Metal-binding</keyword>
<dbReference type="AlphaFoldDB" id="A0A077WE86"/>
<feature type="binding site" evidence="7">
    <location>
        <position position="12"/>
    </location>
    <ligand>
        <name>Mg(2+)</name>
        <dbReference type="ChEBI" id="CHEBI:18420"/>
    </ligand>
</feature>
<protein>
    <submittedName>
        <fullName evidence="8">Uncharacterized protein</fullName>
    </submittedName>
</protein>
<evidence type="ECO:0000256" key="1">
    <source>
        <dbReference type="ARBA" id="ARBA00001946"/>
    </source>
</evidence>
<dbReference type="GO" id="GO:0016791">
    <property type="term" value="F:phosphatase activity"/>
    <property type="evidence" value="ECO:0007669"/>
    <property type="project" value="InterPro"/>
</dbReference>
<feature type="binding site" evidence="6">
    <location>
        <position position="21"/>
    </location>
    <ligand>
        <name>substrate</name>
    </ligand>
</feature>
<dbReference type="InterPro" id="IPR036412">
    <property type="entry name" value="HAD-like_sf"/>
</dbReference>
<dbReference type="PANTHER" id="PTHR20889:SF12">
    <property type="entry name" value="LP01149P"/>
    <property type="match status" value="1"/>
</dbReference>
<keyword evidence="3" id="KW-0378">Hydrolase</keyword>
<dbReference type="Gene3D" id="3.40.50.1000">
    <property type="entry name" value="HAD superfamily/HAD-like"/>
    <property type="match status" value="1"/>
</dbReference>
<dbReference type="GO" id="GO:0046872">
    <property type="term" value="F:metal ion binding"/>
    <property type="evidence" value="ECO:0007669"/>
    <property type="project" value="UniProtKB-KW"/>
</dbReference>
<dbReference type="PIRSF" id="PIRSF031051">
    <property type="entry name" value="PyrdxlP_Pase_PHOSPHO2"/>
    <property type="match status" value="1"/>
</dbReference>
<evidence type="ECO:0000256" key="3">
    <source>
        <dbReference type="ARBA" id="ARBA00022801"/>
    </source>
</evidence>
<dbReference type="Pfam" id="PF06888">
    <property type="entry name" value="Put_Phosphatase"/>
    <property type="match status" value="1"/>
</dbReference>
<dbReference type="InterPro" id="IPR016965">
    <property type="entry name" value="Pase_PHOSPHO-typ"/>
</dbReference>
<evidence type="ECO:0000256" key="7">
    <source>
        <dbReference type="PIRSR" id="PIRSR031051-3"/>
    </source>
</evidence>
<reference evidence="8" key="1">
    <citation type="journal article" date="2014" name="Genome Announc.">
        <title>De novo whole-genome sequence and genome annotation of Lichtheimia ramosa.</title>
        <authorList>
            <person name="Linde J."/>
            <person name="Schwartze V."/>
            <person name="Binder U."/>
            <person name="Lass-Florl C."/>
            <person name="Voigt K."/>
            <person name="Horn F."/>
        </authorList>
    </citation>
    <scope>NUCLEOTIDE SEQUENCE</scope>
    <source>
        <strain evidence="8">JMRC FSU:6197</strain>
    </source>
</reference>
<feature type="active site" description="Proton donor" evidence="5">
    <location>
        <position position="12"/>
    </location>
</feature>
<proteinExistence type="predicted"/>
<gene>
    <name evidence="8" type="ORF">LRAMOSA08469</name>
</gene>
<dbReference type="PANTHER" id="PTHR20889">
    <property type="entry name" value="PHOSPHATASE, ORPHAN 1, 2"/>
    <property type="match status" value="1"/>
</dbReference>
<keyword evidence="4 7" id="KW-0460">Magnesium</keyword>
<sequence>MTVQDLAVFDFDWSLIEADSDAAVLSGLSTEQWQKCKTLTNTQWTDIMDQSLCELQDQGFTLDKIEKVLRNVQLVPSAMDLLKALKAKNARVLVLSDANTYFIDIILKEHGVRDLVNDIITNPAYIDDQGRLRVKRRILATDPQHNCPNPCGVNICKGQELDNYIATHGPFRNTMYVGDGKNDYCPALRLKASDQYFVRSGKKLADMLATDVDAASKLLVPITYWENHEVIVQSLL</sequence>
<evidence type="ECO:0000313" key="8">
    <source>
        <dbReference type="EMBL" id="CDS05941.1"/>
    </source>
</evidence>
<comment type="cofactor">
    <cofactor evidence="1 7">
        <name>Mg(2+)</name>
        <dbReference type="ChEBI" id="CHEBI:18420"/>
    </cofactor>
</comment>
<feature type="binding site" evidence="7">
    <location>
        <position position="10"/>
    </location>
    <ligand>
        <name>Mg(2+)</name>
        <dbReference type="ChEBI" id="CHEBI:18420"/>
    </ligand>
</feature>
<evidence type="ECO:0000256" key="6">
    <source>
        <dbReference type="PIRSR" id="PIRSR031051-2"/>
    </source>
</evidence>
<dbReference type="InterPro" id="IPR023214">
    <property type="entry name" value="HAD_sf"/>
</dbReference>
<feature type="active site" description="Nucleophile" evidence="5">
    <location>
        <position position="10"/>
    </location>
</feature>
<feature type="binding site" evidence="6">
    <location>
        <position position="97"/>
    </location>
    <ligand>
        <name>substrate</name>
    </ligand>
</feature>
<dbReference type="EMBL" id="LK023318">
    <property type="protein sequence ID" value="CDS05941.1"/>
    <property type="molecule type" value="Genomic_DNA"/>
</dbReference>
<feature type="binding site" evidence="7">
    <location>
        <position position="179"/>
    </location>
    <ligand>
        <name>Mg(2+)</name>
        <dbReference type="ChEBI" id="CHEBI:18420"/>
    </ligand>
</feature>
<name>A0A077WE86_9FUNG</name>
<evidence type="ECO:0000256" key="4">
    <source>
        <dbReference type="ARBA" id="ARBA00022842"/>
    </source>
</evidence>
<dbReference type="NCBIfam" id="TIGR01488">
    <property type="entry name" value="HAD-SF-IB"/>
    <property type="match status" value="1"/>
</dbReference>